<keyword evidence="2" id="KW-1133">Transmembrane helix</keyword>
<dbReference type="EMBL" id="JAAAIP010000019">
    <property type="protein sequence ID" value="KAG0329277.1"/>
    <property type="molecule type" value="Genomic_DNA"/>
</dbReference>
<feature type="compositionally biased region" description="Low complexity" evidence="1">
    <location>
        <begin position="506"/>
        <end position="526"/>
    </location>
</feature>
<feature type="compositionally biased region" description="Basic and acidic residues" evidence="1">
    <location>
        <begin position="473"/>
        <end position="488"/>
    </location>
</feature>
<feature type="compositionally biased region" description="Basic residues" evidence="1">
    <location>
        <begin position="489"/>
        <end position="505"/>
    </location>
</feature>
<reference evidence="3" key="1">
    <citation type="journal article" date="2020" name="Fungal Divers.">
        <title>Resolving the Mortierellaceae phylogeny through synthesis of multi-gene phylogenetics and phylogenomics.</title>
        <authorList>
            <person name="Vandepol N."/>
            <person name="Liber J."/>
            <person name="Desiro A."/>
            <person name="Na H."/>
            <person name="Kennedy M."/>
            <person name="Barry K."/>
            <person name="Grigoriev I.V."/>
            <person name="Miller A.N."/>
            <person name="O'Donnell K."/>
            <person name="Stajich J.E."/>
            <person name="Bonito G."/>
        </authorList>
    </citation>
    <scope>NUCLEOTIDE SEQUENCE</scope>
    <source>
        <strain evidence="3">REB-010B</strain>
    </source>
</reference>
<organism evidence="3 4">
    <name type="scientific">Dissophora globulifera</name>
    <dbReference type="NCBI Taxonomy" id="979702"/>
    <lineage>
        <taxon>Eukaryota</taxon>
        <taxon>Fungi</taxon>
        <taxon>Fungi incertae sedis</taxon>
        <taxon>Mucoromycota</taxon>
        <taxon>Mortierellomycotina</taxon>
        <taxon>Mortierellomycetes</taxon>
        <taxon>Mortierellales</taxon>
        <taxon>Mortierellaceae</taxon>
        <taxon>Dissophora</taxon>
    </lineage>
</organism>
<protein>
    <submittedName>
        <fullName evidence="3">Uncharacterized protein</fullName>
    </submittedName>
</protein>
<proteinExistence type="predicted"/>
<keyword evidence="2" id="KW-0812">Transmembrane</keyword>
<accession>A0A9P6RUC5</accession>
<dbReference type="Proteomes" id="UP000738325">
    <property type="component" value="Unassembled WGS sequence"/>
</dbReference>
<evidence type="ECO:0000313" key="4">
    <source>
        <dbReference type="Proteomes" id="UP000738325"/>
    </source>
</evidence>
<gene>
    <name evidence="3" type="ORF">BGZ99_002826</name>
</gene>
<feature type="compositionally biased region" description="Polar residues" evidence="1">
    <location>
        <begin position="544"/>
        <end position="554"/>
    </location>
</feature>
<sequence length="554" mass="60591">MVLRALFITLTPQIIIEVLPLLLATAIYELDIVLFLFFEGHPRPTPPSSSSSLESIAPIIPWTISQEPKTYLGSLTAWICGVVCLVSEFTLELVLAVLRGHKQEPRENGCISAAPTKEEARRQHCQLQELQQEQQQQQEWQEQWQQPCSAEFEVLSEVMFSDKTVVHSTNVSTENKAVDEDESSDETLITEIHDDLAADEHFSCKLAQEDPFGTTICGIDDINLMPSKLFVEEPEKSNNVTSEAGIIMQEQPEEICYVACHVEASEHDVTTALAPFETFDSVKPSTEPHLAASPSLIDTKDLSSIAAVSPREPKSIESLFLTLQSNNADKGALSSQIHSLPILFKTMDLFTTAAAAAPNREKSASLNTDIVMRPVLSPLYTAFTTHQDPPFLDWTSALPLSPSATSSSLPGSPVMKIAQAVEFVRSSSDSRRNSVCSSQSDSICGSSNYNNSIGGYESDHAENSSVPVLTESVKAEQDGSDIKVDEMKKKKKKKSSKKKNKKKSKSTLTATDITDTTTADAAGSATRLPALTENESESEDENNTGSRTVMDNTR</sequence>
<dbReference type="OrthoDB" id="2409949at2759"/>
<feature type="region of interest" description="Disordered" evidence="1">
    <location>
        <begin position="470"/>
        <end position="554"/>
    </location>
</feature>
<name>A0A9P6RUC5_9FUNG</name>
<evidence type="ECO:0000313" key="3">
    <source>
        <dbReference type="EMBL" id="KAG0329277.1"/>
    </source>
</evidence>
<keyword evidence="2" id="KW-0472">Membrane</keyword>
<evidence type="ECO:0000256" key="1">
    <source>
        <dbReference type="SAM" id="MobiDB-lite"/>
    </source>
</evidence>
<dbReference type="AlphaFoldDB" id="A0A9P6RUC5"/>
<evidence type="ECO:0000256" key="2">
    <source>
        <dbReference type="SAM" id="Phobius"/>
    </source>
</evidence>
<comment type="caution">
    <text evidence="3">The sequence shown here is derived from an EMBL/GenBank/DDBJ whole genome shotgun (WGS) entry which is preliminary data.</text>
</comment>
<feature type="transmembrane region" description="Helical" evidence="2">
    <location>
        <begin position="14"/>
        <end position="38"/>
    </location>
</feature>
<keyword evidence="4" id="KW-1185">Reference proteome</keyword>